<dbReference type="PROSITE" id="PS00198">
    <property type="entry name" value="4FE4S_FER_1"/>
    <property type="match status" value="1"/>
</dbReference>
<feature type="domain" description="4Fe-4S ferredoxin-type" evidence="4">
    <location>
        <begin position="261"/>
        <end position="290"/>
    </location>
</feature>
<comment type="caution">
    <text evidence="5">The sequence shown here is derived from an EMBL/GenBank/DDBJ whole genome shotgun (WGS) entry which is preliminary data.</text>
</comment>
<dbReference type="PROSITE" id="PS51379">
    <property type="entry name" value="4FE4S_FER_2"/>
    <property type="match status" value="2"/>
</dbReference>
<evidence type="ECO:0000313" key="6">
    <source>
        <dbReference type="Proteomes" id="UP000095255"/>
    </source>
</evidence>
<dbReference type="CDD" id="cd19100">
    <property type="entry name" value="AKR_unchar"/>
    <property type="match status" value="1"/>
</dbReference>
<evidence type="ECO:0000259" key="4">
    <source>
        <dbReference type="PROSITE" id="PS51379"/>
    </source>
</evidence>
<keyword evidence="2" id="KW-0408">Iron</keyword>
<dbReference type="Gene3D" id="3.20.20.100">
    <property type="entry name" value="NADP-dependent oxidoreductase domain"/>
    <property type="match status" value="1"/>
</dbReference>
<dbReference type="Gene3D" id="3.30.70.20">
    <property type="match status" value="1"/>
</dbReference>
<dbReference type="InterPro" id="IPR023210">
    <property type="entry name" value="NADP_OxRdtase_dom"/>
</dbReference>
<dbReference type="PANTHER" id="PTHR43312">
    <property type="entry name" value="D-THREO-ALDOSE 1-DEHYDROGENASE"/>
    <property type="match status" value="1"/>
</dbReference>
<keyword evidence="1" id="KW-0479">Metal-binding</keyword>
<feature type="domain" description="4Fe-4S ferredoxin-type" evidence="4">
    <location>
        <begin position="291"/>
        <end position="317"/>
    </location>
</feature>
<dbReference type="STRING" id="1390249.BHU72_08855"/>
<evidence type="ECO:0000313" key="5">
    <source>
        <dbReference type="EMBL" id="OEH84596.1"/>
    </source>
</evidence>
<dbReference type="Pfam" id="PF00248">
    <property type="entry name" value="Aldo_ket_red"/>
    <property type="match status" value="1"/>
</dbReference>
<evidence type="ECO:0000256" key="2">
    <source>
        <dbReference type="ARBA" id="ARBA00023004"/>
    </source>
</evidence>
<dbReference type="SUPFAM" id="SSF54862">
    <property type="entry name" value="4Fe-4S ferredoxins"/>
    <property type="match status" value="1"/>
</dbReference>
<dbReference type="GO" id="GO:0046872">
    <property type="term" value="F:metal ion binding"/>
    <property type="evidence" value="ECO:0007669"/>
    <property type="project" value="UniProtKB-KW"/>
</dbReference>
<name>A0A1E5L3D8_9FIRM</name>
<protein>
    <submittedName>
        <fullName evidence="5">Aldo/keto reductase</fullName>
    </submittedName>
</protein>
<sequence>MQYRYIGSNQLKVSRMCLGTLTMGPLQKQLSIDKGAELIVEAVKLGVNILDTAELYQTYPYIKKAISMIPKEHKPLIISKSYAYTKEMMKQSIERAISEMDTDHVDVFLMHEQETELTIRGHMEAYEYLLEAKQQKIIHAVGISCHSIEAVRCATNLEGVDCIMPIYNQKGIGIIDGTLDEMTKAISGAHSKGIGIIGMKALAGGHLLGNARQALDFALSCDTLDTIAIGVQSYEELLFNVTCFQQAPINPELAAKVQAQPRKLWIEEWCEGCGKCVQRCTANALMIVNDQVVVDHSKCRLCGYCGSVCPGFFIKVV</sequence>
<reference evidence="5 6" key="1">
    <citation type="submission" date="2016-09" db="EMBL/GenBank/DDBJ databases">
        <title>Desulfuribacillus arsenicus sp. nov., an obligately anaerobic, dissimilatory arsenic- and antimonate-reducing bacterium isolated from anoxic sediments.</title>
        <authorList>
            <person name="Abin C.A."/>
            <person name="Hollibaugh J.T."/>
        </authorList>
    </citation>
    <scope>NUCLEOTIDE SEQUENCE [LARGE SCALE GENOMIC DNA]</scope>
    <source>
        <strain evidence="5 6">MLFW-2</strain>
    </source>
</reference>
<dbReference type="AlphaFoldDB" id="A0A1E5L3D8"/>
<dbReference type="InterPro" id="IPR053135">
    <property type="entry name" value="AKR2_Oxidoreductase"/>
</dbReference>
<organism evidence="5 6">
    <name type="scientific">Desulfuribacillus stibiiarsenatis</name>
    <dbReference type="NCBI Taxonomy" id="1390249"/>
    <lineage>
        <taxon>Bacteria</taxon>
        <taxon>Bacillati</taxon>
        <taxon>Bacillota</taxon>
        <taxon>Desulfuribacillia</taxon>
        <taxon>Desulfuribacillales</taxon>
        <taxon>Desulfuribacillaceae</taxon>
        <taxon>Desulfuribacillus</taxon>
    </lineage>
</organism>
<dbReference type="GO" id="GO:0016491">
    <property type="term" value="F:oxidoreductase activity"/>
    <property type="evidence" value="ECO:0007669"/>
    <property type="project" value="InterPro"/>
</dbReference>
<dbReference type="EMBL" id="MJAT01000037">
    <property type="protein sequence ID" value="OEH84596.1"/>
    <property type="molecule type" value="Genomic_DNA"/>
</dbReference>
<dbReference type="Pfam" id="PF13237">
    <property type="entry name" value="Fer4_10"/>
    <property type="match status" value="1"/>
</dbReference>
<dbReference type="GO" id="GO:0051536">
    <property type="term" value="F:iron-sulfur cluster binding"/>
    <property type="evidence" value="ECO:0007669"/>
    <property type="project" value="UniProtKB-KW"/>
</dbReference>
<dbReference type="Proteomes" id="UP000095255">
    <property type="component" value="Unassembled WGS sequence"/>
</dbReference>
<evidence type="ECO:0000256" key="1">
    <source>
        <dbReference type="ARBA" id="ARBA00022723"/>
    </source>
</evidence>
<dbReference type="InterPro" id="IPR017900">
    <property type="entry name" value="4Fe4S_Fe_S_CS"/>
</dbReference>
<dbReference type="SUPFAM" id="SSF51430">
    <property type="entry name" value="NAD(P)-linked oxidoreductase"/>
    <property type="match status" value="1"/>
</dbReference>
<keyword evidence="6" id="KW-1185">Reference proteome</keyword>
<evidence type="ECO:0000256" key="3">
    <source>
        <dbReference type="ARBA" id="ARBA00023014"/>
    </source>
</evidence>
<dbReference type="InterPro" id="IPR017896">
    <property type="entry name" value="4Fe4S_Fe-S-bd"/>
</dbReference>
<dbReference type="PRINTS" id="PR00069">
    <property type="entry name" value="ALDKETRDTASE"/>
</dbReference>
<dbReference type="OrthoDB" id="9773828at2"/>
<accession>A0A1E5L3D8</accession>
<dbReference type="InterPro" id="IPR020471">
    <property type="entry name" value="AKR"/>
</dbReference>
<proteinExistence type="predicted"/>
<keyword evidence="3" id="KW-0411">Iron-sulfur</keyword>
<dbReference type="PANTHER" id="PTHR43312:SF1">
    <property type="entry name" value="NADP-DEPENDENT OXIDOREDUCTASE DOMAIN-CONTAINING PROTEIN"/>
    <property type="match status" value="1"/>
</dbReference>
<gene>
    <name evidence="5" type="ORF">BHU72_08855</name>
</gene>
<dbReference type="InterPro" id="IPR036812">
    <property type="entry name" value="NAD(P)_OxRdtase_dom_sf"/>
</dbReference>